<proteinExistence type="inferred from homology"/>
<dbReference type="EMBL" id="JAUOPB010000006">
    <property type="protein sequence ID" value="MDO6422718.1"/>
    <property type="molecule type" value="Genomic_DNA"/>
</dbReference>
<dbReference type="RefSeq" id="WP_303492629.1">
    <property type="nucleotide sequence ID" value="NZ_JAUOPB010000006.1"/>
</dbReference>
<keyword evidence="3 6" id="KW-0812">Transmembrane</keyword>
<evidence type="ECO:0000256" key="4">
    <source>
        <dbReference type="ARBA" id="ARBA00022989"/>
    </source>
</evidence>
<dbReference type="InterPro" id="IPR002994">
    <property type="entry name" value="Surf1/Shy1"/>
</dbReference>
<dbReference type="PANTHER" id="PTHR23427">
    <property type="entry name" value="SURFEIT LOCUS PROTEIN"/>
    <property type="match status" value="1"/>
</dbReference>
<feature type="transmembrane region" description="Helical" evidence="6">
    <location>
        <begin position="12"/>
        <end position="34"/>
    </location>
</feature>
<organism evidence="7 8">
    <name type="scientific">Saccharophagus degradans</name>
    <dbReference type="NCBI Taxonomy" id="86304"/>
    <lineage>
        <taxon>Bacteria</taxon>
        <taxon>Pseudomonadati</taxon>
        <taxon>Pseudomonadota</taxon>
        <taxon>Gammaproteobacteria</taxon>
        <taxon>Cellvibrionales</taxon>
        <taxon>Cellvibrionaceae</taxon>
        <taxon>Saccharophagus</taxon>
    </lineage>
</organism>
<dbReference type="Proteomes" id="UP001169760">
    <property type="component" value="Unassembled WGS sequence"/>
</dbReference>
<protein>
    <recommendedName>
        <fullName evidence="6">SURF1-like protein</fullName>
    </recommendedName>
</protein>
<evidence type="ECO:0000256" key="5">
    <source>
        <dbReference type="ARBA" id="ARBA00023136"/>
    </source>
</evidence>
<keyword evidence="5 6" id="KW-0472">Membrane</keyword>
<evidence type="ECO:0000256" key="2">
    <source>
        <dbReference type="ARBA" id="ARBA00007165"/>
    </source>
</evidence>
<gene>
    <name evidence="7" type="ORF">Q4521_09550</name>
</gene>
<dbReference type="AlphaFoldDB" id="A0AAW7X4Y0"/>
<evidence type="ECO:0000256" key="1">
    <source>
        <dbReference type="ARBA" id="ARBA00004370"/>
    </source>
</evidence>
<keyword evidence="4 6" id="KW-1133">Transmembrane helix</keyword>
<comment type="similarity">
    <text evidence="2 6">Belongs to the SURF1 family.</text>
</comment>
<reference evidence="7" key="1">
    <citation type="submission" date="2023-07" db="EMBL/GenBank/DDBJ databases">
        <title>Genome content predicts the carbon catabolic preferences of heterotrophic bacteria.</title>
        <authorList>
            <person name="Gralka M."/>
        </authorList>
    </citation>
    <scope>NUCLEOTIDE SEQUENCE</scope>
    <source>
        <strain evidence="7">I3M17_2</strain>
    </source>
</reference>
<accession>A0AAW7X4Y0</accession>
<dbReference type="Pfam" id="PF02104">
    <property type="entry name" value="SURF1"/>
    <property type="match status" value="1"/>
</dbReference>
<comment type="caution">
    <text evidence="7">The sequence shown here is derived from an EMBL/GenBank/DDBJ whole genome shotgun (WGS) entry which is preliminary data.</text>
</comment>
<evidence type="ECO:0000313" key="7">
    <source>
        <dbReference type="EMBL" id="MDO6422718.1"/>
    </source>
</evidence>
<evidence type="ECO:0000313" key="8">
    <source>
        <dbReference type="Proteomes" id="UP001169760"/>
    </source>
</evidence>
<comment type="subcellular location">
    <subcellularLocation>
        <location evidence="6">Cell membrane</location>
        <topology evidence="6">Multi-pass membrane protein</topology>
    </subcellularLocation>
    <subcellularLocation>
        <location evidence="1">Membrane</location>
    </subcellularLocation>
</comment>
<dbReference type="GO" id="GO:0005886">
    <property type="term" value="C:plasma membrane"/>
    <property type="evidence" value="ECO:0007669"/>
    <property type="project" value="UniProtKB-SubCell"/>
</dbReference>
<feature type="transmembrane region" description="Helical" evidence="6">
    <location>
        <begin position="223"/>
        <end position="245"/>
    </location>
</feature>
<dbReference type="PANTHER" id="PTHR23427:SF2">
    <property type="entry name" value="SURFEIT LOCUS PROTEIN 1"/>
    <property type="match status" value="1"/>
</dbReference>
<evidence type="ECO:0000256" key="6">
    <source>
        <dbReference type="RuleBase" id="RU363076"/>
    </source>
</evidence>
<name>A0AAW7X4Y0_9GAMM</name>
<dbReference type="InterPro" id="IPR045214">
    <property type="entry name" value="Surf1/Surf4"/>
</dbReference>
<evidence type="ECO:0000256" key="3">
    <source>
        <dbReference type="ARBA" id="ARBA00022692"/>
    </source>
</evidence>
<sequence length="255" mass="29152">MNTARFRFHLNWKITLFTAVLFPFLVYLGVWQLGRAEQKQTILQEWQQQQAKPPVEFSPTLNSNDQFRRVWLNGTIYPDKYWLIENKTMYGRLGAYVVVAVNVNSSSANQKPNAIVPVNLGWVELPPLREVFPDITLPTGQIRITGMLAAATHSPLINEAENTQLRWPHKMLEIDLTQMQQQFGQPLYPLVLQVDPDAAAAFDVDWQAVNMTSSQHKGYAVQWFTMAGVLFILWLLACSNLATLFKRANSEQTET</sequence>
<dbReference type="PROSITE" id="PS50895">
    <property type="entry name" value="SURF1"/>
    <property type="match status" value="1"/>
</dbReference>
<keyword evidence="6" id="KW-1003">Cell membrane</keyword>
<dbReference type="CDD" id="cd06662">
    <property type="entry name" value="SURF1"/>
    <property type="match status" value="1"/>
</dbReference>